<comment type="caution">
    <text evidence="1">The sequence shown here is derived from an EMBL/GenBank/DDBJ whole genome shotgun (WGS) entry which is preliminary data.</text>
</comment>
<dbReference type="EMBL" id="CM037155">
    <property type="protein sequence ID" value="KAH7847783.1"/>
    <property type="molecule type" value="Genomic_DNA"/>
</dbReference>
<protein>
    <submittedName>
        <fullName evidence="1">Uncharacterized protein</fullName>
    </submittedName>
</protein>
<reference evidence="1 2" key="1">
    <citation type="journal article" date="2021" name="Hortic Res">
        <title>High-quality reference genome and annotation aids understanding of berry development for evergreen blueberry (Vaccinium darrowii).</title>
        <authorList>
            <person name="Yu J."/>
            <person name="Hulse-Kemp A.M."/>
            <person name="Babiker E."/>
            <person name="Staton M."/>
        </authorList>
    </citation>
    <scope>NUCLEOTIDE SEQUENCE [LARGE SCALE GENOMIC DNA]</scope>
    <source>
        <strain evidence="2">cv. NJ 8807/NJ 8810</strain>
        <tissue evidence="1">Young leaf</tissue>
    </source>
</reference>
<evidence type="ECO:0000313" key="2">
    <source>
        <dbReference type="Proteomes" id="UP000828048"/>
    </source>
</evidence>
<organism evidence="1 2">
    <name type="scientific">Vaccinium darrowii</name>
    <dbReference type="NCBI Taxonomy" id="229202"/>
    <lineage>
        <taxon>Eukaryota</taxon>
        <taxon>Viridiplantae</taxon>
        <taxon>Streptophyta</taxon>
        <taxon>Embryophyta</taxon>
        <taxon>Tracheophyta</taxon>
        <taxon>Spermatophyta</taxon>
        <taxon>Magnoliopsida</taxon>
        <taxon>eudicotyledons</taxon>
        <taxon>Gunneridae</taxon>
        <taxon>Pentapetalae</taxon>
        <taxon>asterids</taxon>
        <taxon>Ericales</taxon>
        <taxon>Ericaceae</taxon>
        <taxon>Vaccinioideae</taxon>
        <taxon>Vaccinieae</taxon>
        <taxon>Vaccinium</taxon>
    </lineage>
</organism>
<gene>
    <name evidence="1" type="ORF">Vadar_030226</name>
</gene>
<sequence length="165" mass="18345">MLCGRPAVDMQVAEEQHSLVLWAKQVIKENKLDQLLDPSLRDEISPHCLKVFAQVAYNCLDRRPKGRPTMADVVVRLEDALASENQCMVPSTEKEDDDDFSVGGAVDEQFSENAQRDDSLPLGYTPSSTSAQCSENTQGQSRSKVNVNKVFQRTIEFLVKGADIN</sequence>
<evidence type="ECO:0000313" key="1">
    <source>
        <dbReference type="EMBL" id="KAH7847783.1"/>
    </source>
</evidence>
<keyword evidence="2" id="KW-1185">Reference proteome</keyword>
<proteinExistence type="predicted"/>
<name>A0ACB7Y424_9ERIC</name>
<accession>A0ACB7Y424</accession>
<dbReference type="Proteomes" id="UP000828048">
    <property type="component" value="Chromosome 5"/>
</dbReference>